<gene>
    <name evidence="3" type="ORF">EHS25_008837</name>
</gene>
<feature type="compositionally biased region" description="Pro residues" evidence="2">
    <location>
        <begin position="722"/>
        <end position="734"/>
    </location>
</feature>
<reference evidence="3 4" key="1">
    <citation type="submission" date="2018-11" db="EMBL/GenBank/DDBJ databases">
        <title>Genome sequence of Saitozyma podzolica DSM 27192.</title>
        <authorList>
            <person name="Aliyu H."/>
            <person name="Gorte O."/>
            <person name="Ochsenreither K."/>
        </authorList>
    </citation>
    <scope>NUCLEOTIDE SEQUENCE [LARGE SCALE GENOMIC DNA]</scope>
    <source>
        <strain evidence="3 4">DSM 27192</strain>
    </source>
</reference>
<feature type="compositionally biased region" description="Basic and acidic residues" evidence="2">
    <location>
        <begin position="536"/>
        <end position="552"/>
    </location>
</feature>
<keyword evidence="4" id="KW-1185">Reference proteome</keyword>
<feature type="region of interest" description="Disordered" evidence="2">
    <location>
        <begin position="536"/>
        <end position="779"/>
    </location>
</feature>
<protein>
    <submittedName>
        <fullName evidence="3">Uncharacterized protein</fullName>
    </submittedName>
</protein>
<evidence type="ECO:0000256" key="2">
    <source>
        <dbReference type="SAM" id="MobiDB-lite"/>
    </source>
</evidence>
<feature type="compositionally biased region" description="Polar residues" evidence="2">
    <location>
        <begin position="217"/>
        <end position="226"/>
    </location>
</feature>
<comment type="caution">
    <text evidence="3">The sequence shown here is derived from an EMBL/GenBank/DDBJ whole genome shotgun (WGS) entry which is preliminary data.</text>
</comment>
<feature type="region of interest" description="Disordered" evidence="2">
    <location>
        <begin position="481"/>
        <end position="501"/>
    </location>
</feature>
<proteinExistence type="predicted"/>
<feature type="region of interest" description="Disordered" evidence="2">
    <location>
        <begin position="926"/>
        <end position="967"/>
    </location>
</feature>
<dbReference type="OrthoDB" id="2596255at2759"/>
<feature type="region of interest" description="Disordered" evidence="2">
    <location>
        <begin position="278"/>
        <end position="327"/>
    </location>
</feature>
<feature type="compositionally biased region" description="Polar residues" evidence="2">
    <location>
        <begin position="766"/>
        <end position="775"/>
    </location>
</feature>
<feature type="compositionally biased region" description="Basic and acidic residues" evidence="2">
    <location>
        <begin position="940"/>
        <end position="967"/>
    </location>
</feature>
<dbReference type="STRING" id="1890683.A0A427YMS1"/>
<sequence>MSASSPSTSTQWHAITPQTRPLSLSILELTPLALTLSLTLASPSPPLPAGVAGVAPGSNNAGLHPHSPSHVHVAHTHNHAHGPKHRKKRHRRPESDDELTAVEPDESDHSGAHAHAHPSHGSPLPGSYPFSDPGQSFKDLLSHGVVVSVNGQPWSRIVAHVSDDETAPAEEAEEHEEEDWEDEYEHAGADPAAGGELEEGEEGVTRRRPRRARFGSSAHNATRNEGQGTGKKKKEVIPREGKDRAVVVVYGLSPGKEYEIELRVVGVSGQDDALALSNSVLIPPSPSPNSGLHPRSRANSLRSRSRPRSRSNSINAAHHPIVPSSPLSHLGAHDAALLPGRITPPMGNGAADILPVAVPTPILSPADSQAAQMRHMIAVAHAEKEHLTGQIKEARRASQRAEAALRVEIETVKKAIEKAGTMDLRAKQKALALQEQVKQGWAGAESAEKEIIAVDEMMSELENKLEGATIEVQEVHAEWKAVRDREEGVKEQDRKARSEEDKKLVEMAGKLDKLKAKKERKEAENAELELRLEELEKKREEAGRRGDEEKNRRSGYWQGSHWEGYHHEGPGPAHRGLTTHPSLSNLGGSAGTGYSGPGFRPRQGFQPRYASAGSVRPPGGSQPSPTHPNAFYPVQHPQPPTTSPAFRPPKASPGVGTRAASGGSGSATGGPGGPGSQAGGGAGTNPGAAPFHPGGFYDSPSHHTTSLMPPSLQHRIYLPNVRPRPAPTFHPPPSVLEQREAAAAATAKSTSSPTTLSAPSFPPLPGQQTGNSKNVSVPAGPSLASIVTRAVLSPTSAALATQGITAGGGGGPTRMSPPPGAGLTQSPTYPAQSPVSPTAPTHSHSHGSTPTPPLPTASAASGASGGAGATRVSFAPPPSNSSSGEFSPLSPTGPWAALRWRHRRGGMVGGVPVVARGRPRAQYMVMAKDTGRGKGQGMGKGRDRDTPARTGRNERRNEANRKKRACE</sequence>
<keyword evidence="1" id="KW-0175">Coiled coil</keyword>
<evidence type="ECO:0000256" key="1">
    <source>
        <dbReference type="SAM" id="Coils"/>
    </source>
</evidence>
<evidence type="ECO:0000313" key="4">
    <source>
        <dbReference type="Proteomes" id="UP000279259"/>
    </source>
</evidence>
<feature type="compositionally biased region" description="Polar residues" evidence="2">
    <location>
        <begin position="823"/>
        <end position="842"/>
    </location>
</feature>
<feature type="compositionally biased region" description="Pro residues" evidence="2">
    <location>
        <begin position="636"/>
        <end position="651"/>
    </location>
</feature>
<feature type="region of interest" description="Disordered" evidence="2">
    <location>
        <begin position="161"/>
        <end position="239"/>
    </location>
</feature>
<feature type="coiled-coil region" evidence="1">
    <location>
        <begin position="377"/>
        <end position="404"/>
    </location>
</feature>
<feature type="region of interest" description="Disordered" evidence="2">
    <location>
        <begin position="1"/>
        <end position="20"/>
    </location>
</feature>
<organism evidence="3 4">
    <name type="scientific">Saitozyma podzolica</name>
    <dbReference type="NCBI Taxonomy" id="1890683"/>
    <lineage>
        <taxon>Eukaryota</taxon>
        <taxon>Fungi</taxon>
        <taxon>Dikarya</taxon>
        <taxon>Basidiomycota</taxon>
        <taxon>Agaricomycotina</taxon>
        <taxon>Tremellomycetes</taxon>
        <taxon>Tremellales</taxon>
        <taxon>Trimorphomycetaceae</taxon>
        <taxon>Saitozyma</taxon>
    </lineage>
</organism>
<feature type="compositionally biased region" description="Gly residues" evidence="2">
    <location>
        <begin position="662"/>
        <end position="684"/>
    </location>
</feature>
<dbReference type="EMBL" id="RSCD01000006">
    <property type="protein sequence ID" value="RSH92422.1"/>
    <property type="molecule type" value="Genomic_DNA"/>
</dbReference>
<feature type="compositionally biased region" description="Basic residues" evidence="2">
    <location>
        <begin position="67"/>
        <end position="92"/>
    </location>
</feature>
<feature type="region of interest" description="Disordered" evidence="2">
    <location>
        <begin position="803"/>
        <end position="891"/>
    </location>
</feature>
<evidence type="ECO:0000313" key="3">
    <source>
        <dbReference type="EMBL" id="RSH92422.1"/>
    </source>
</evidence>
<feature type="region of interest" description="Disordered" evidence="2">
    <location>
        <begin position="51"/>
        <end position="131"/>
    </location>
</feature>
<name>A0A427YMS1_9TREE</name>
<dbReference type="AlphaFoldDB" id="A0A427YMS1"/>
<feature type="compositionally biased region" description="Acidic residues" evidence="2">
    <location>
        <begin position="95"/>
        <end position="106"/>
    </location>
</feature>
<feature type="coiled-coil region" evidence="1">
    <location>
        <begin position="444"/>
        <end position="478"/>
    </location>
</feature>
<feature type="compositionally biased region" description="Acidic residues" evidence="2">
    <location>
        <begin position="164"/>
        <end position="184"/>
    </location>
</feature>
<dbReference type="Proteomes" id="UP000279259">
    <property type="component" value="Unassembled WGS sequence"/>
</dbReference>
<feature type="compositionally biased region" description="Low complexity" evidence="2">
    <location>
        <begin position="741"/>
        <end position="759"/>
    </location>
</feature>
<accession>A0A427YMS1</accession>